<keyword evidence="1" id="KW-1133">Transmembrane helix</keyword>
<gene>
    <name evidence="2" type="ORF">FH965_39950</name>
</gene>
<evidence type="ECO:0000313" key="3">
    <source>
        <dbReference type="Proteomes" id="UP000316806"/>
    </source>
</evidence>
<keyword evidence="1" id="KW-0472">Membrane</keyword>
<protein>
    <submittedName>
        <fullName evidence="2">Uncharacterized protein</fullName>
    </submittedName>
</protein>
<evidence type="ECO:0000256" key="1">
    <source>
        <dbReference type="SAM" id="Phobius"/>
    </source>
</evidence>
<proteinExistence type="predicted"/>
<feature type="transmembrane region" description="Helical" evidence="1">
    <location>
        <begin position="21"/>
        <end position="49"/>
    </location>
</feature>
<dbReference type="Proteomes" id="UP000316806">
    <property type="component" value="Chromosome"/>
</dbReference>
<name>A0A516RJX0_STRST</name>
<dbReference type="EMBL" id="CP040916">
    <property type="protein sequence ID" value="QDQ15962.1"/>
    <property type="molecule type" value="Genomic_DNA"/>
</dbReference>
<organism evidence="2 3">
    <name type="scientific">Streptomyces spectabilis</name>
    <dbReference type="NCBI Taxonomy" id="68270"/>
    <lineage>
        <taxon>Bacteria</taxon>
        <taxon>Bacillati</taxon>
        <taxon>Actinomycetota</taxon>
        <taxon>Actinomycetes</taxon>
        <taxon>Kitasatosporales</taxon>
        <taxon>Streptomycetaceae</taxon>
        <taxon>Streptomyces</taxon>
    </lineage>
</organism>
<keyword evidence="1" id="KW-0812">Transmembrane</keyword>
<reference evidence="2 3" key="1">
    <citation type="journal article" date="2019" name="J. Ind. Microbiol. Biotechnol.">
        <title>The complete genomic sequence of Streptomyces spectabilis NRRL-2792 and identification of secondary metabolite biosynthetic gene clusters.</title>
        <authorList>
            <person name="Sinha A."/>
            <person name="Phillips-Salemka S."/>
            <person name="Niraula T.A."/>
            <person name="Short K.A."/>
            <person name="Niraula N.P."/>
        </authorList>
    </citation>
    <scope>NUCLEOTIDE SEQUENCE [LARGE SCALE GENOMIC DNA]</scope>
    <source>
        <strain evidence="2 3">NRRL 2792</strain>
    </source>
</reference>
<sequence length="75" mass="7390">METYVSSSPAPTPPNRPERGPFLTVHTALVLLTAVVVGLVMGGLVFVGGGTAADAAFTGLTAGGVSVPVLRGLIG</sequence>
<accession>A0A516RJX0</accession>
<evidence type="ECO:0000313" key="2">
    <source>
        <dbReference type="EMBL" id="QDQ15962.1"/>
    </source>
</evidence>
<dbReference type="AlphaFoldDB" id="A0A516RJX0"/>